<reference evidence="14" key="1">
    <citation type="submission" date="2015-10" db="EMBL/GenBank/DDBJ databases">
        <authorList>
            <person name="Martinez-Garcia P.J."/>
            <person name="Crepeau M.W."/>
            <person name="Puiu D."/>
            <person name="Gonzalez-Ibeas D."/>
            <person name="Whalen J."/>
            <person name="Stevens K."/>
            <person name="Paul R."/>
            <person name="Butterfield T."/>
            <person name="Britton M."/>
            <person name="Reagan R."/>
            <person name="Chakraborty S."/>
            <person name="Walawage S.L."/>
            <person name="Vasquez-Gross H.A."/>
            <person name="Cardeno C."/>
            <person name="Famula R."/>
            <person name="Pratt K."/>
            <person name="Kuruganti S."/>
            <person name="Aradhya M.K."/>
            <person name="Leslie C.A."/>
            <person name="Dandekar A.M."/>
            <person name="Salzberg S.L."/>
            <person name="Wegrzyn J.L."/>
            <person name="Langley C.H."/>
            <person name="Neale D.B."/>
        </authorList>
    </citation>
    <scope>NUCLEOTIDE SEQUENCE</scope>
    <source>
        <tissue evidence="14">Leaves</tissue>
    </source>
</reference>
<keyword evidence="8 10" id="KW-0472">Membrane</keyword>
<dbReference type="Proteomes" id="UP000619265">
    <property type="component" value="Unassembled WGS sequence"/>
</dbReference>
<feature type="domain" description="Cation/H(+) antiporter central" evidence="12">
    <location>
        <begin position="511"/>
        <end position="645"/>
    </location>
</feature>
<dbReference type="InterPro" id="IPR050794">
    <property type="entry name" value="CPA2_transporter"/>
</dbReference>
<dbReference type="GO" id="GO:0006813">
    <property type="term" value="P:potassium ion transport"/>
    <property type="evidence" value="ECO:0007669"/>
    <property type="project" value="UniProtKB-KW"/>
</dbReference>
<keyword evidence="7" id="KW-0406">Ion transport</keyword>
<feature type="transmembrane region" description="Helical" evidence="10">
    <location>
        <begin position="372"/>
        <end position="393"/>
    </location>
</feature>
<feature type="domain" description="Cation/H(+) antiporter C-terminal" evidence="13">
    <location>
        <begin position="651"/>
        <end position="801"/>
    </location>
</feature>
<evidence type="ECO:0000313" key="15">
    <source>
        <dbReference type="Proteomes" id="UP000619265"/>
    </source>
</evidence>
<dbReference type="Pfam" id="PF23256">
    <property type="entry name" value="CHX17_2nd"/>
    <property type="match status" value="1"/>
</dbReference>
<comment type="subcellular location">
    <subcellularLocation>
        <location evidence="1">Membrane</location>
        <topology evidence="1">Multi-pass membrane protein</topology>
    </subcellularLocation>
</comment>
<dbReference type="InterPro" id="IPR057290">
    <property type="entry name" value="CHX17_C"/>
</dbReference>
<organism evidence="14 15">
    <name type="scientific">Juglans regia</name>
    <name type="common">English walnut</name>
    <dbReference type="NCBI Taxonomy" id="51240"/>
    <lineage>
        <taxon>Eukaryota</taxon>
        <taxon>Viridiplantae</taxon>
        <taxon>Streptophyta</taxon>
        <taxon>Embryophyta</taxon>
        <taxon>Tracheophyta</taxon>
        <taxon>Spermatophyta</taxon>
        <taxon>Magnoliopsida</taxon>
        <taxon>eudicotyledons</taxon>
        <taxon>Gunneridae</taxon>
        <taxon>Pentapetalae</taxon>
        <taxon>rosids</taxon>
        <taxon>fabids</taxon>
        <taxon>Fagales</taxon>
        <taxon>Juglandaceae</taxon>
        <taxon>Juglans</taxon>
    </lineage>
</organism>
<evidence type="ECO:0000259" key="13">
    <source>
        <dbReference type="Pfam" id="PF23259"/>
    </source>
</evidence>
<dbReference type="GO" id="GO:0015297">
    <property type="term" value="F:antiporter activity"/>
    <property type="evidence" value="ECO:0007669"/>
    <property type="project" value="InterPro"/>
</dbReference>
<dbReference type="GO" id="GO:1902600">
    <property type="term" value="P:proton transmembrane transport"/>
    <property type="evidence" value="ECO:0007669"/>
    <property type="project" value="InterPro"/>
</dbReference>
<dbReference type="Gene3D" id="1.20.1530.20">
    <property type="match status" value="1"/>
</dbReference>
<keyword evidence="2" id="KW-0813">Transport</keyword>
<proteinExistence type="inferred from homology"/>
<evidence type="ECO:0000256" key="1">
    <source>
        <dbReference type="ARBA" id="ARBA00004141"/>
    </source>
</evidence>
<evidence type="ECO:0008006" key="16">
    <source>
        <dbReference type="Google" id="ProtNLM"/>
    </source>
</evidence>
<dbReference type="EMBL" id="LIHL02000014">
    <property type="protein sequence ID" value="KAF5446632.1"/>
    <property type="molecule type" value="Genomic_DNA"/>
</dbReference>
<dbReference type="PANTHER" id="PTHR32468">
    <property type="entry name" value="CATION/H + ANTIPORTER"/>
    <property type="match status" value="1"/>
</dbReference>
<evidence type="ECO:0000256" key="4">
    <source>
        <dbReference type="ARBA" id="ARBA00022692"/>
    </source>
</evidence>
<dbReference type="InterPro" id="IPR038770">
    <property type="entry name" value="Na+/solute_symporter_sf"/>
</dbReference>
<dbReference type="GO" id="GO:0016020">
    <property type="term" value="C:membrane"/>
    <property type="evidence" value="ECO:0007669"/>
    <property type="project" value="UniProtKB-SubCell"/>
</dbReference>
<feature type="transmembrane region" description="Helical" evidence="10">
    <location>
        <begin position="149"/>
        <end position="169"/>
    </location>
</feature>
<feature type="transmembrane region" description="Helical" evidence="10">
    <location>
        <begin position="118"/>
        <end position="137"/>
    </location>
</feature>
<dbReference type="InterPro" id="IPR006153">
    <property type="entry name" value="Cation/H_exchanger_TM"/>
</dbReference>
<evidence type="ECO:0000259" key="11">
    <source>
        <dbReference type="Pfam" id="PF00999"/>
    </source>
</evidence>
<dbReference type="Pfam" id="PF00999">
    <property type="entry name" value="Na_H_Exchanger"/>
    <property type="match status" value="1"/>
</dbReference>
<evidence type="ECO:0000256" key="5">
    <source>
        <dbReference type="ARBA" id="ARBA00022958"/>
    </source>
</evidence>
<protein>
    <recommendedName>
        <fullName evidence="16">Cation/H(+) antiporter 4-like</fullName>
    </recommendedName>
</protein>
<sequence>MAGQMLAPPPSSFGSPLLSFNISSPITLKECVEVPCKVNSAGFRTDFSFGTMQFSLPQLELQIILIFAITQTSHYILKPLGVPPFTSQLIAGIILGPSLLGRFKIFEALFSIRSQEALGVLAFFGHTLFFFLSGVKMDMRVINRMGRKALWIGIASMLVPLLIGWSMQIRFSRSWLTDEEAFTLPSLTTIHCMTPFPVVAYLLEHLKILNSELGQLALSSALVSDLLSMFLIVVSTVTSASKETGIYLAFIGIGSSILYILIVTYALRPAMFWVVRQTPKGRPVKGIYILVIVLIMFGSGLLSHLYQMSFFFGPFVMGLAIPDGPPLGSALVHKFHSFTENVLHPLFVTTCGMRTDLRLITNSIGNFMTPNVAIIVATFVGKMVVCFVPHVCYKMPLKDALALTLVMCSKGVVQLSFYAAFRDNLQVETVSDREFSMSTISILLNVIIVPILVKHIYDPSRKYASYQDRDIIHCRNDGVLRIQVCIHRPDNVAAIIKLLEASSPSSEKPLSIDVLHLIELIGRAFPIFFSHQMQKKSLPKASYSENVVLAFNNFEHQYKPCALSVDVFTAITPPKFMYEDICSFALERLTSFIILPFHRKWNIDGSLESEDSAIRTFNCSVLELAPCSVGILVDCGHLGESLVVSAELSPSFSVGMIFLGGNDDREALTFAKRMANNSSISLTVINFVAQSNEESGASAPHAWDEMADSEVLRDVKLNNVGKEYVIFMEEVVKDGPQTALMIRSMVEDYDLIIVGRRYNINSPQTSGLVEWSEFPELGIIGDLLTSTDLDSKASVLVVQQQQKRT</sequence>
<feature type="transmembrane region" description="Helical" evidence="10">
    <location>
        <begin position="181"/>
        <end position="203"/>
    </location>
</feature>
<keyword evidence="4 10" id="KW-0812">Transmembrane</keyword>
<evidence type="ECO:0000259" key="12">
    <source>
        <dbReference type="Pfam" id="PF23256"/>
    </source>
</evidence>
<evidence type="ECO:0000256" key="3">
    <source>
        <dbReference type="ARBA" id="ARBA00022538"/>
    </source>
</evidence>
<evidence type="ECO:0000256" key="7">
    <source>
        <dbReference type="ARBA" id="ARBA00023065"/>
    </source>
</evidence>
<name>A0A833WUT6_JUGRE</name>
<feature type="transmembrane region" description="Helical" evidence="10">
    <location>
        <begin position="246"/>
        <end position="267"/>
    </location>
</feature>
<gene>
    <name evidence="14" type="ORF">F2P56_032243</name>
</gene>
<dbReference type="PANTHER" id="PTHR32468:SF17">
    <property type="entry name" value="CATION_H(+) ANTIPORTER 4"/>
    <property type="match status" value="1"/>
</dbReference>
<comment type="caution">
    <text evidence="14">The sequence shown here is derived from an EMBL/GenBank/DDBJ whole genome shotgun (WGS) entry which is preliminary data.</text>
</comment>
<keyword evidence="3" id="KW-0633">Potassium transport</keyword>
<keyword evidence="5" id="KW-0630">Potassium</keyword>
<feature type="transmembrane region" description="Helical" evidence="10">
    <location>
        <begin position="435"/>
        <end position="453"/>
    </location>
</feature>
<dbReference type="AlphaFoldDB" id="A0A833WUT6"/>
<comment type="similarity">
    <text evidence="9">Belongs to the monovalent cation:proton antiporter 2 (CPA2) transporter (TC 2.A.37) family. CHX (TC 2.A.37.4) subfamily.</text>
</comment>
<dbReference type="Pfam" id="PF23259">
    <property type="entry name" value="CHX17_C"/>
    <property type="match status" value="1"/>
</dbReference>
<keyword evidence="6 10" id="KW-1133">Transmembrane helix</keyword>
<dbReference type="InterPro" id="IPR057291">
    <property type="entry name" value="CHX17_2nd"/>
</dbReference>
<feature type="transmembrane region" description="Helical" evidence="10">
    <location>
        <begin position="400"/>
        <end position="420"/>
    </location>
</feature>
<feature type="transmembrane region" description="Helical" evidence="10">
    <location>
        <begin position="215"/>
        <end position="234"/>
    </location>
</feature>
<evidence type="ECO:0000256" key="6">
    <source>
        <dbReference type="ARBA" id="ARBA00022989"/>
    </source>
</evidence>
<evidence type="ECO:0000256" key="8">
    <source>
        <dbReference type="ARBA" id="ARBA00023136"/>
    </source>
</evidence>
<accession>A0A833WUT6</accession>
<reference evidence="14" key="2">
    <citation type="submission" date="2020-03" db="EMBL/GenBank/DDBJ databases">
        <title>Walnut 2.0.</title>
        <authorList>
            <person name="Marrano A."/>
            <person name="Britton M."/>
            <person name="Zimin A.V."/>
            <person name="Zaini P.A."/>
            <person name="Workman R."/>
            <person name="Puiu D."/>
            <person name="Bianco L."/>
            <person name="Allen B.J."/>
            <person name="Troggio M."/>
            <person name="Leslie C.A."/>
            <person name="Timp W."/>
            <person name="Dendekar A."/>
            <person name="Salzberg S.L."/>
            <person name="Neale D.B."/>
        </authorList>
    </citation>
    <scope>NUCLEOTIDE SEQUENCE</scope>
    <source>
        <tissue evidence="14">Leaves</tissue>
    </source>
</reference>
<evidence type="ECO:0000256" key="2">
    <source>
        <dbReference type="ARBA" id="ARBA00022448"/>
    </source>
</evidence>
<evidence type="ECO:0000256" key="10">
    <source>
        <dbReference type="SAM" id="Phobius"/>
    </source>
</evidence>
<feature type="transmembrane region" description="Helical" evidence="10">
    <location>
        <begin position="287"/>
        <end position="306"/>
    </location>
</feature>
<evidence type="ECO:0000256" key="9">
    <source>
        <dbReference type="ARBA" id="ARBA00038341"/>
    </source>
</evidence>
<evidence type="ECO:0000313" key="14">
    <source>
        <dbReference type="EMBL" id="KAF5446632.1"/>
    </source>
</evidence>
<dbReference type="Gramene" id="Jr14_08150_p1">
    <property type="protein sequence ID" value="cds.Jr14_08150_p1"/>
    <property type="gene ID" value="Jr14_08150"/>
</dbReference>
<feature type="domain" description="Cation/H+ exchanger transmembrane" evidence="11">
    <location>
        <begin position="72"/>
        <end position="454"/>
    </location>
</feature>